<evidence type="ECO:0000313" key="5">
    <source>
        <dbReference type="Proteomes" id="UP000013785"/>
    </source>
</evidence>
<dbReference type="Pfam" id="PF00497">
    <property type="entry name" value="SBP_bac_3"/>
    <property type="match status" value="1"/>
</dbReference>
<dbReference type="AlphaFoldDB" id="R3TMZ5"/>
<accession>R3TMZ5</accession>
<dbReference type="PANTHER" id="PTHR35936:SF34">
    <property type="entry name" value="ABC TRANSPORTER EXTRACELLULAR-BINDING PROTEIN YCKB-RELATED"/>
    <property type="match status" value="1"/>
</dbReference>
<name>R3TMZ5_9ENTE</name>
<dbReference type="InterPro" id="IPR001638">
    <property type="entry name" value="Solute-binding_3/MltF_N"/>
</dbReference>
<proteinExistence type="predicted"/>
<keyword evidence="5" id="KW-1185">Reference proteome</keyword>
<evidence type="ECO:0000313" key="4">
    <source>
        <dbReference type="EMBL" id="EOL42408.1"/>
    </source>
</evidence>
<dbReference type="STRING" id="154621.RV11_GL001957"/>
<dbReference type="HOGENOM" id="CLU_019602_18_2_9"/>
<protein>
    <submittedName>
        <fullName evidence="4">Extracellular solute-binding protein</fullName>
    </submittedName>
</protein>
<dbReference type="RefSeq" id="WP_010769395.1">
    <property type="nucleotide sequence ID" value="NZ_ASWE01000001.1"/>
</dbReference>
<dbReference type="Proteomes" id="UP000013785">
    <property type="component" value="Unassembled WGS sequence"/>
</dbReference>
<dbReference type="Gene3D" id="3.40.190.10">
    <property type="entry name" value="Periplasmic binding protein-like II"/>
    <property type="match status" value="2"/>
</dbReference>
<sequence>MKKIGMGLVVLAGIFFLGACGNSNKDKTDTAKDSWATIEKDKTVTIGLDDTFVPMGFKDESGKITGFDVELAKAIFDEYGITVNFQPIDWSMKETELENGTIDLIWNGYSMNPAREKKVLFTNPYMKNEQVLVTAKKNKIETFKDMKEKNLGAQEGSSGYESFTTQPEVLKDIVANQDATLYGSFSEAFIDLESGRIDGLLIDKVYANYYLTQNGKIDQYLIIDGEYSSENFAVGARKTDQTLVDKLNSGFETLQKNGTFAKISDKWFGEDVTPSK</sequence>
<organism evidence="4 5">
    <name type="scientific">Enterococcus phoeniculicola ATCC BAA-412</name>
    <dbReference type="NCBI Taxonomy" id="1158610"/>
    <lineage>
        <taxon>Bacteria</taxon>
        <taxon>Bacillati</taxon>
        <taxon>Bacillota</taxon>
        <taxon>Bacilli</taxon>
        <taxon>Lactobacillales</taxon>
        <taxon>Enterococcaceae</taxon>
        <taxon>Enterococcus</taxon>
    </lineage>
</organism>
<feature type="chain" id="PRO_5039689588" evidence="2">
    <location>
        <begin position="22"/>
        <end position="276"/>
    </location>
</feature>
<dbReference type="eggNOG" id="COG0834">
    <property type="taxonomic scope" value="Bacteria"/>
</dbReference>
<dbReference type="OrthoDB" id="9775197at2"/>
<evidence type="ECO:0000256" key="1">
    <source>
        <dbReference type="ARBA" id="ARBA00022729"/>
    </source>
</evidence>
<evidence type="ECO:0000259" key="3">
    <source>
        <dbReference type="SMART" id="SM00062"/>
    </source>
</evidence>
<dbReference type="PANTHER" id="PTHR35936">
    <property type="entry name" value="MEMBRANE-BOUND LYTIC MUREIN TRANSGLYCOSYLASE F"/>
    <property type="match status" value="1"/>
</dbReference>
<evidence type="ECO:0000256" key="2">
    <source>
        <dbReference type="SAM" id="SignalP"/>
    </source>
</evidence>
<keyword evidence="1 2" id="KW-0732">Signal</keyword>
<comment type="caution">
    <text evidence="4">The sequence shown here is derived from an EMBL/GenBank/DDBJ whole genome shotgun (WGS) entry which is preliminary data.</text>
</comment>
<feature type="domain" description="Solute-binding protein family 3/N-terminal" evidence="3">
    <location>
        <begin position="43"/>
        <end position="271"/>
    </location>
</feature>
<dbReference type="PROSITE" id="PS51257">
    <property type="entry name" value="PROKAR_LIPOPROTEIN"/>
    <property type="match status" value="1"/>
</dbReference>
<dbReference type="PATRIC" id="fig|1158610.3.peg.2742"/>
<feature type="signal peptide" evidence="2">
    <location>
        <begin position="1"/>
        <end position="21"/>
    </location>
</feature>
<dbReference type="EMBL" id="AJAT01000017">
    <property type="protein sequence ID" value="EOL42408.1"/>
    <property type="molecule type" value="Genomic_DNA"/>
</dbReference>
<dbReference type="SMART" id="SM00062">
    <property type="entry name" value="PBPb"/>
    <property type="match status" value="1"/>
</dbReference>
<reference evidence="4 5" key="1">
    <citation type="submission" date="2013-02" db="EMBL/GenBank/DDBJ databases">
        <title>The Genome Sequence of Enterococcus phoeniculicola BAA-412.</title>
        <authorList>
            <consortium name="The Broad Institute Genome Sequencing Platform"/>
            <consortium name="The Broad Institute Genome Sequencing Center for Infectious Disease"/>
            <person name="Earl A.M."/>
            <person name="Gilmore M.S."/>
            <person name="Lebreton F."/>
            <person name="Walker B."/>
            <person name="Young S.K."/>
            <person name="Zeng Q."/>
            <person name="Gargeya S."/>
            <person name="Fitzgerald M."/>
            <person name="Haas B."/>
            <person name="Abouelleil A."/>
            <person name="Alvarado L."/>
            <person name="Arachchi H.M."/>
            <person name="Berlin A.M."/>
            <person name="Chapman S.B."/>
            <person name="Dewar J."/>
            <person name="Goldberg J."/>
            <person name="Griggs A."/>
            <person name="Gujja S."/>
            <person name="Hansen M."/>
            <person name="Howarth C."/>
            <person name="Imamovic A."/>
            <person name="Larimer J."/>
            <person name="McCowan C."/>
            <person name="Murphy C."/>
            <person name="Neiman D."/>
            <person name="Pearson M."/>
            <person name="Priest M."/>
            <person name="Roberts A."/>
            <person name="Saif S."/>
            <person name="Shea T."/>
            <person name="Sisk P."/>
            <person name="Sykes S."/>
            <person name="Wortman J."/>
            <person name="Nusbaum C."/>
            <person name="Birren B."/>
        </authorList>
    </citation>
    <scope>NUCLEOTIDE SEQUENCE [LARGE SCALE GENOMIC DNA]</scope>
    <source>
        <strain evidence="4 5">ATCC BAA-412</strain>
    </source>
</reference>
<dbReference type="SUPFAM" id="SSF53850">
    <property type="entry name" value="Periplasmic binding protein-like II"/>
    <property type="match status" value="1"/>
</dbReference>
<dbReference type="CDD" id="cd00996">
    <property type="entry name" value="PBP2_AatB_like"/>
    <property type="match status" value="1"/>
</dbReference>
<gene>
    <name evidence="4" type="ORF">UC3_02760</name>
</gene>